<evidence type="ECO:0000313" key="2">
    <source>
        <dbReference type="Proteomes" id="UP000178510"/>
    </source>
</evidence>
<reference evidence="1 2" key="1">
    <citation type="journal article" date="2016" name="Nat. Commun.">
        <title>Thousands of microbial genomes shed light on interconnected biogeochemical processes in an aquifer system.</title>
        <authorList>
            <person name="Anantharaman K."/>
            <person name="Brown C.T."/>
            <person name="Hug L.A."/>
            <person name="Sharon I."/>
            <person name="Castelle C.J."/>
            <person name="Probst A.J."/>
            <person name="Thomas B.C."/>
            <person name="Singh A."/>
            <person name="Wilkins M.J."/>
            <person name="Karaoz U."/>
            <person name="Brodie E.L."/>
            <person name="Williams K.H."/>
            <person name="Hubbard S.S."/>
            <person name="Banfield J.F."/>
        </authorList>
    </citation>
    <scope>NUCLEOTIDE SEQUENCE [LARGE SCALE GENOMIC DNA]</scope>
</reference>
<dbReference type="EMBL" id="MHQM01000020">
    <property type="protein sequence ID" value="OHA03784.1"/>
    <property type="molecule type" value="Genomic_DNA"/>
</dbReference>
<dbReference type="Proteomes" id="UP000178510">
    <property type="component" value="Unassembled WGS sequence"/>
</dbReference>
<name>A0A1G2KX53_9BACT</name>
<dbReference type="AlphaFoldDB" id="A0A1G2KX53"/>
<comment type="caution">
    <text evidence="1">The sequence shown here is derived from an EMBL/GenBank/DDBJ whole genome shotgun (WGS) entry which is preliminary data.</text>
</comment>
<evidence type="ECO:0000313" key="1">
    <source>
        <dbReference type="EMBL" id="OHA03784.1"/>
    </source>
</evidence>
<proteinExistence type="predicted"/>
<accession>A0A1G2KX53</accession>
<organism evidence="1 2">
    <name type="scientific">Candidatus Sungbacteria bacterium RIFCSPHIGHO2_02_FULL_52_23</name>
    <dbReference type="NCBI Taxonomy" id="1802274"/>
    <lineage>
        <taxon>Bacteria</taxon>
        <taxon>Candidatus Sungiibacteriota</taxon>
    </lineage>
</organism>
<gene>
    <name evidence="1" type="ORF">A3J58_00755</name>
</gene>
<protein>
    <submittedName>
        <fullName evidence="1">Uncharacterized protein</fullName>
    </submittedName>
</protein>
<sequence length="341" mass="36440">MIHNSSQKGFGLMEVVVATAVVTLALVSFSQAGVLATRLLRNQKATLEATLLAQEGLEAVRMVRDASWADITWRTGLQNPSLRYYPVVENGIWVLATTSPGLVNGVYDRYVQFEKVGRDASDRIVASGGTDDSGTRRVIAHAVSAAGDIQITTYITDFQSFLLSITDVVAVAYTGAVTDDIGANFPSPNAGDGDPGQTFTTGSSQVEITRTALLLRRSTDLPSDVFVELRASPTGAVLGTSQIISGYTISTTTPAWVSFYFSPAVPVSPSTIYTIRLRSVPDSTIPGSGSAGSIYWEYRQTASSPYSGGIARRFIGRLANPADAGQPMDQYDFGFKAYAYP</sequence>
<dbReference type="STRING" id="1802274.A3J58_00755"/>